<keyword evidence="1" id="KW-0732">Signal</keyword>
<dbReference type="AlphaFoldDB" id="A0AAV8U2I1"/>
<accession>A0AAV8U2I1</accession>
<keyword evidence="3" id="KW-1185">Reference proteome</keyword>
<name>A0AAV8U2I1_9ROSI</name>
<feature type="chain" id="PRO_5043429140" description="Secreted protein" evidence="1">
    <location>
        <begin position="22"/>
        <end position="95"/>
    </location>
</feature>
<comment type="caution">
    <text evidence="2">The sequence shown here is derived from an EMBL/GenBank/DDBJ whole genome shotgun (WGS) entry which is preliminary data.</text>
</comment>
<evidence type="ECO:0000313" key="2">
    <source>
        <dbReference type="EMBL" id="KAJ8773481.1"/>
    </source>
</evidence>
<reference evidence="2 3" key="1">
    <citation type="submission" date="2021-09" db="EMBL/GenBank/DDBJ databases">
        <title>Genomic insights and catalytic innovation underlie evolution of tropane alkaloids biosynthesis.</title>
        <authorList>
            <person name="Wang Y.-J."/>
            <person name="Tian T."/>
            <person name="Huang J.-P."/>
            <person name="Huang S.-X."/>
        </authorList>
    </citation>
    <scope>NUCLEOTIDE SEQUENCE [LARGE SCALE GENOMIC DNA]</scope>
    <source>
        <strain evidence="2">KIB-2018</strain>
        <tissue evidence="2">Leaf</tissue>
    </source>
</reference>
<evidence type="ECO:0000256" key="1">
    <source>
        <dbReference type="SAM" id="SignalP"/>
    </source>
</evidence>
<evidence type="ECO:0000313" key="3">
    <source>
        <dbReference type="Proteomes" id="UP001159364"/>
    </source>
</evidence>
<dbReference type="Proteomes" id="UP001159364">
    <property type="component" value="Linkage Group LG01"/>
</dbReference>
<proteinExistence type="predicted"/>
<protein>
    <recommendedName>
        <fullName evidence="4">Secreted protein</fullName>
    </recommendedName>
</protein>
<sequence length="95" mass="10620">MFDHWFYLLLLCCCISGSSDSSFLVLIALSFLVNEIDPEQSYTESPIIFCPSPDLPLQDHSSTFCNENEALSAISMKFESFHVAIDEVMCSTPLS</sequence>
<organism evidence="2 3">
    <name type="scientific">Erythroxylum novogranatense</name>
    <dbReference type="NCBI Taxonomy" id="1862640"/>
    <lineage>
        <taxon>Eukaryota</taxon>
        <taxon>Viridiplantae</taxon>
        <taxon>Streptophyta</taxon>
        <taxon>Embryophyta</taxon>
        <taxon>Tracheophyta</taxon>
        <taxon>Spermatophyta</taxon>
        <taxon>Magnoliopsida</taxon>
        <taxon>eudicotyledons</taxon>
        <taxon>Gunneridae</taxon>
        <taxon>Pentapetalae</taxon>
        <taxon>rosids</taxon>
        <taxon>fabids</taxon>
        <taxon>Malpighiales</taxon>
        <taxon>Erythroxylaceae</taxon>
        <taxon>Erythroxylum</taxon>
    </lineage>
</organism>
<evidence type="ECO:0008006" key="4">
    <source>
        <dbReference type="Google" id="ProtNLM"/>
    </source>
</evidence>
<dbReference type="EMBL" id="JAIWQS010000001">
    <property type="protein sequence ID" value="KAJ8773481.1"/>
    <property type="molecule type" value="Genomic_DNA"/>
</dbReference>
<feature type="signal peptide" evidence="1">
    <location>
        <begin position="1"/>
        <end position="21"/>
    </location>
</feature>
<gene>
    <name evidence="2" type="ORF">K2173_004311</name>
</gene>